<gene>
    <name evidence="1" type="ORF">H6D15_02670</name>
</gene>
<evidence type="ECO:0008006" key="3">
    <source>
        <dbReference type="Google" id="ProtNLM"/>
    </source>
</evidence>
<comment type="caution">
    <text evidence="1">The sequence shown here is derived from an EMBL/GenBank/DDBJ whole genome shotgun (WGS) entry which is preliminary data.</text>
</comment>
<evidence type="ECO:0000313" key="1">
    <source>
        <dbReference type="EMBL" id="MBM6856516.1"/>
    </source>
</evidence>
<dbReference type="Proteomes" id="UP000698924">
    <property type="component" value="Unassembled WGS sequence"/>
</dbReference>
<reference evidence="1 2" key="1">
    <citation type="journal article" date="2021" name="Sci. Rep.">
        <title>The distribution of antibiotic resistance genes in chicken gut microbiota commensals.</title>
        <authorList>
            <person name="Juricova H."/>
            <person name="Matiasovicova J."/>
            <person name="Kubasova T."/>
            <person name="Cejkova D."/>
            <person name="Rychlik I."/>
        </authorList>
    </citation>
    <scope>NUCLEOTIDE SEQUENCE [LARGE SCALE GENOMIC DNA]</scope>
    <source>
        <strain evidence="1 2">An421</strain>
    </source>
</reference>
<accession>A0AA41D7A3</accession>
<sequence>MTKKEKQKQFLSHFRDSHGIVSFACQQVGITRSCYYKWRENDPKFREKADEIEEETIDHVESKLYNAIDKGDLTAIIFYLKTKGKKRGYVEKAEQSISVKEVRTEMSREEIIDELERLERLRDEQ</sequence>
<protein>
    <recommendedName>
        <fullName evidence="3">Homeodomain phBC6A51-type domain-containing protein</fullName>
    </recommendedName>
</protein>
<name>A0AA41D7A3_9BACT</name>
<organism evidence="1 2">
    <name type="scientific">Caecibacteroides pullorum</name>
    <dbReference type="NCBI Taxonomy" id="2725562"/>
    <lineage>
        <taxon>Bacteria</taxon>
        <taxon>Pseudomonadati</taxon>
        <taxon>Bacteroidota</taxon>
        <taxon>Bacteroidia</taxon>
        <taxon>Bacteroidales</taxon>
        <taxon>Bacteroidaceae</taxon>
        <taxon>Caecibacteroides</taxon>
    </lineage>
</organism>
<dbReference type="EMBL" id="JACJMO010000002">
    <property type="protein sequence ID" value="MBM6856516.1"/>
    <property type="molecule type" value="Genomic_DNA"/>
</dbReference>
<dbReference type="Gene3D" id="1.10.10.60">
    <property type="entry name" value="Homeodomain-like"/>
    <property type="match status" value="1"/>
</dbReference>
<proteinExistence type="predicted"/>
<keyword evidence="2" id="KW-1185">Reference proteome</keyword>
<dbReference type="RefSeq" id="WP_204971003.1">
    <property type="nucleotide sequence ID" value="NZ_JAAZTS010000002.1"/>
</dbReference>
<dbReference type="AlphaFoldDB" id="A0AA41D7A3"/>
<evidence type="ECO:0000313" key="2">
    <source>
        <dbReference type="Proteomes" id="UP000698924"/>
    </source>
</evidence>